<keyword evidence="2" id="KW-1185">Reference proteome</keyword>
<sequence>MVAELRQDRGMSTDVSGMIECRPGARLWGPEDEDSVWEAGIDLFLLNRGNAYDGLACLFGIRNSFGFRPLAERRGLPDDASDGLRGQFAAYGGPDDVHGTTWLTWAELAATDWQETDASGTRSRAAAAGTDSGWGRVWRVMSILSEVHGSENVRLVVWFH</sequence>
<accession>A0ABP6MC68</accession>
<gene>
    <name evidence="1" type="ORF">GCM10010449_06260</name>
</gene>
<reference evidence="2" key="1">
    <citation type="journal article" date="2019" name="Int. J. Syst. Evol. Microbiol.">
        <title>The Global Catalogue of Microorganisms (GCM) 10K type strain sequencing project: providing services to taxonomists for standard genome sequencing and annotation.</title>
        <authorList>
            <consortium name="The Broad Institute Genomics Platform"/>
            <consortium name="The Broad Institute Genome Sequencing Center for Infectious Disease"/>
            <person name="Wu L."/>
            <person name="Ma J."/>
        </authorList>
    </citation>
    <scope>NUCLEOTIDE SEQUENCE [LARGE SCALE GENOMIC DNA]</scope>
    <source>
        <strain evidence="2">JCM 9092</strain>
    </source>
</reference>
<dbReference type="EMBL" id="BAAAUG010000013">
    <property type="protein sequence ID" value="GAA3085254.1"/>
    <property type="molecule type" value="Genomic_DNA"/>
</dbReference>
<evidence type="ECO:0000313" key="2">
    <source>
        <dbReference type="Proteomes" id="UP001501637"/>
    </source>
</evidence>
<organism evidence="1 2">
    <name type="scientific">Streptomyces rectiviolaceus</name>
    <dbReference type="NCBI Taxonomy" id="332591"/>
    <lineage>
        <taxon>Bacteria</taxon>
        <taxon>Bacillati</taxon>
        <taxon>Actinomycetota</taxon>
        <taxon>Actinomycetes</taxon>
        <taxon>Kitasatosporales</taxon>
        <taxon>Streptomycetaceae</taxon>
        <taxon>Streptomyces</taxon>
    </lineage>
</organism>
<proteinExistence type="predicted"/>
<dbReference type="Proteomes" id="UP001501637">
    <property type="component" value="Unassembled WGS sequence"/>
</dbReference>
<protein>
    <submittedName>
        <fullName evidence="1">Uncharacterized protein</fullName>
    </submittedName>
</protein>
<comment type="caution">
    <text evidence="1">The sequence shown here is derived from an EMBL/GenBank/DDBJ whole genome shotgun (WGS) entry which is preliminary data.</text>
</comment>
<evidence type="ECO:0000313" key="1">
    <source>
        <dbReference type="EMBL" id="GAA3085254.1"/>
    </source>
</evidence>
<name>A0ABP6MC68_9ACTN</name>